<evidence type="ECO:0000313" key="8">
    <source>
        <dbReference type="EMBL" id="GHA98843.1"/>
    </source>
</evidence>
<feature type="transmembrane region" description="Helical" evidence="6">
    <location>
        <begin position="173"/>
        <end position="193"/>
    </location>
</feature>
<evidence type="ECO:0000256" key="4">
    <source>
        <dbReference type="ARBA" id="ARBA00022989"/>
    </source>
</evidence>
<feature type="transmembrane region" description="Helical" evidence="6">
    <location>
        <begin position="53"/>
        <end position="77"/>
    </location>
</feature>
<evidence type="ECO:0000256" key="1">
    <source>
        <dbReference type="ARBA" id="ARBA00004141"/>
    </source>
</evidence>
<sequence length="327" mass="34832">MKASFREVQGDAALTRAETRRDGLGMALGILGAVLFSMKAVLVKMAYGIVPDLPAVTLMVLRMGLSLPVYIIILLIARRAGEGRIGWRETAGAMAAGMLAYYICTFLDFQGLKHITAQLERLLLFTYPAFVVIFGAIFFGGRITKAGLACVALAYSGLVVVFIGGDITVSENLWLGAGLVLLCAALFALFQLLANRFVDKIGARVFTCLAMIGAASALMVHFIVVSGGPSGMIQALDLPREMWGLAFALAFFCTLLPSFFINMAIARIGAQTVAILGMVGPLATIIAAIVVLGEPFGFWDGVGTAITLIGIALYTLSAQRRAKPRQR</sequence>
<evidence type="ECO:0000256" key="2">
    <source>
        <dbReference type="ARBA" id="ARBA00007362"/>
    </source>
</evidence>
<reference evidence="8" key="1">
    <citation type="journal article" date="2014" name="Int. J. Syst. Evol. Microbiol.">
        <title>Complete genome sequence of Corynebacterium casei LMG S-19264T (=DSM 44701T), isolated from a smear-ripened cheese.</title>
        <authorList>
            <consortium name="US DOE Joint Genome Institute (JGI-PGF)"/>
            <person name="Walter F."/>
            <person name="Albersmeier A."/>
            <person name="Kalinowski J."/>
            <person name="Ruckert C."/>
        </authorList>
    </citation>
    <scope>NUCLEOTIDE SEQUENCE</scope>
    <source>
        <strain evidence="8">KCTC 32513</strain>
    </source>
</reference>
<dbReference type="InterPro" id="IPR050638">
    <property type="entry name" value="AA-Vitamin_Transporters"/>
</dbReference>
<comment type="subcellular location">
    <subcellularLocation>
        <location evidence="1">Membrane</location>
        <topology evidence="1">Multi-pass membrane protein</topology>
    </subcellularLocation>
</comment>
<feature type="transmembrane region" description="Helical" evidence="6">
    <location>
        <begin position="273"/>
        <end position="292"/>
    </location>
</feature>
<feature type="domain" description="EamA" evidence="7">
    <location>
        <begin position="175"/>
        <end position="315"/>
    </location>
</feature>
<proteinExistence type="inferred from homology"/>
<feature type="domain" description="EamA" evidence="7">
    <location>
        <begin position="24"/>
        <end position="162"/>
    </location>
</feature>
<keyword evidence="9" id="KW-1185">Reference proteome</keyword>
<dbReference type="GO" id="GO:0016020">
    <property type="term" value="C:membrane"/>
    <property type="evidence" value="ECO:0007669"/>
    <property type="project" value="UniProtKB-SubCell"/>
</dbReference>
<dbReference type="RefSeq" id="WP_189498425.1">
    <property type="nucleotide sequence ID" value="NZ_BMZH01000009.1"/>
</dbReference>
<protein>
    <submittedName>
        <fullName evidence="8">Permease</fullName>
    </submittedName>
</protein>
<dbReference type="PANTHER" id="PTHR32322:SF2">
    <property type="entry name" value="EAMA DOMAIN-CONTAINING PROTEIN"/>
    <property type="match status" value="1"/>
</dbReference>
<keyword evidence="3 6" id="KW-0812">Transmembrane</keyword>
<feature type="transmembrane region" description="Helical" evidence="6">
    <location>
        <begin position="245"/>
        <end position="266"/>
    </location>
</feature>
<gene>
    <name evidence="8" type="ORF">GCM10009069_22240</name>
</gene>
<reference evidence="8" key="2">
    <citation type="submission" date="2020-09" db="EMBL/GenBank/DDBJ databases">
        <authorList>
            <person name="Sun Q."/>
            <person name="Kim S."/>
        </authorList>
    </citation>
    <scope>NUCLEOTIDE SEQUENCE</scope>
    <source>
        <strain evidence="8">KCTC 32513</strain>
    </source>
</reference>
<dbReference type="Proteomes" id="UP000634004">
    <property type="component" value="Unassembled WGS sequence"/>
</dbReference>
<name>A0A8J3CQZ0_9PROT</name>
<keyword evidence="5 6" id="KW-0472">Membrane</keyword>
<comment type="caution">
    <text evidence="8">The sequence shown here is derived from an EMBL/GenBank/DDBJ whole genome shotgun (WGS) entry which is preliminary data.</text>
</comment>
<dbReference type="AlphaFoldDB" id="A0A8J3CQZ0"/>
<feature type="transmembrane region" description="Helical" evidence="6">
    <location>
        <begin position="24"/>
        <end position="47"/>
    </location>
</feature>
<feature type="transmembrane region" description="Helical" evidence="6">
    <location>
        <begin position="298"/>
        <end position="317"/>
    </location>
</feature>
<evidence type="ECO:0000256" key="5">
    <source>
        <dbReference type="ARBA" id="ARBA00023136"/>
    </source>
</evidence>
<feature type="transmembrane region" description="Helical" evidence="6">
    <location>
        <begin position="121"/>
        <end position="139"/>
    </location>
</feature>
<evidence type="ECO:0000256" key="6">
    <source>
        <dbReference type="SAM" id="Phobius"/>
    </source>
</evidence>
<evidence type="ECO:0000256" key="3">
    <source>
        <dbReference type="ARBA" id="ARBA00022692"/>
    </source>
</evidence>
<dbReference type="SUPFAM" id="SSF103481">
    <property type="entry name" value="Multidrug resistance efflux transporter EmrE"/>
    <property type="match status" value="2"/>
</dbReference>
<evidence type="ECO:0000313" key="9">
    <source>
        <dbReference type="Proteomes" id="UP000634004"/>
    </source>
</evidence>
<dbReference type="InterPro" id="IPR000620">
    <property type="entry name" value="EamA_dom"/>
</dbReference>
<keyword evidence="4 6" id="KW-1133">Transmembrane helix</keyword>
<feature type="transmembrane region" description="Helical" evidence="6">
    <location>
        <begin position="89"/>
        <end position="109"/>
    </location>
</feature>
<dbReference type="PANTHER" id="PTHR32322">
    <property type="entry name" value="INNER MEMBRANE TRANSPORTER"/>
    <property type="match status" value="1"/>
</dbReference>
<comment type="similarity">
    <text evidence="2">Belongs to the EamA transporter family.</text>
</comment>
<dbReference type="InterPro" id="IPR037185">
    <property type="entry name" value="EmrE-like"/>
</dbReference>
<feature type="transmembrane region" description="Helical" evidence="6">
    <location>
        <begin position="146"/>
        <end position="167"/>
    </location>
</feature>
<accession>A0A8J3CQZ0</accession>
<dbReference type="EMBL" id="BMZH01000009">
    <property type="protein sequence ID" value="GHA98843.1"/>
    <property type="molecule type" value="Genomic_DNA"/>
</dbReference>
<organism evidence="8 9">
    <name type="scientific">Algimonas arctica</name>
    <dbReference type="NCBI Taxonomy" id="1479486"/>
    <lineage>
        <taxon>Bacteria</taxon>
        <taxon>Pseudomonadati</taxon>
        <taxon>Pseudomonadota</taxon>
        <taxon>Alphaproteobacteria</taxon>
        <taxon>Maricaulales</taxon>
        <taxon>Robiginitomaculaceae</taxon>
        <taxon>Algimonas</taxon>
    </lineage>
</organism>
<feature type="transmembrane region" description="Helical" evidence="6">
    <location>
        <begin position="205"/>
        <end position="225"/>
    </location>
</feature>
<evidence type="ECO:0000259" key="7">
    <source>
        <dbReference type="Pfam" id="PF00892"/>
    </source>
</evidence>
<dbReference type="Pfam" id="PF00892">
    <property type="entry name" value="EamA"/>
    <property type="match status" value="2"/>
</dbReference>